<keyword evidence="3" id="KW-1185">Reference proteome</keyword>
<dbReference type="Pfam" id="PF12937">
    <property type="entry name" value="F-box-like"/>
    <property type="match status" value="1"/>
</dbReference>
<sequence length="587" mass="66363">MEQHQTSIYAGDIQQAGATAVGDNLQSSNPPTLPRPLPLNILGRIFLYALATSSHKAKKDLINLCLVCKLWKDAAYRTQSLWNPIEINLWGRITPQLYDTAVSWLTRSARASRTLVVRTEYTRDDCPEPGHCALADPLLAKLLTVGPALDNLHIDSKCTQCLGYLLDIMDSPGVRFTNLYGRPWDSLKSLGLTFRKIKVPFVPEPVPHKKRLRRSCKHSGDLFASRTRWDSDEDSEEMYEDHILCRLPKVENFELHLPDDYETRMVDNIVIPDESEYFSTVKNFTLKCEWRQYTVIALLQACYHVQVLTVDLMGKDTDTFVQMPDLAEPFSPPDLHTLRLRNIHPHNIGIVNSFDPYSLAELDIAFSGPEEDEDCEKLVIPEVFYGYVKKLSESTEHGIKRLRIRSVYVSESEDDWGPLFELLQNLPELTHLTLDKMHISASVLKEIICSGKLTSLKRLEVLELRRIPADLSLLALCAEIDSSRGDDGAAANSLPPLPSTLKKIIVSREVEDEDALCQEMEAVERSFKELLNVEVVFVYEPREARQLHLNASHTPTVSLHENDTIEALSPAHLALLMSLSSAFRGLP</sequence>
<reference evidence="2 3" key="1">
    <citation type="journal article" date="2020" name="ISME J.">
        <title>Uncovering the hidden diversity of litter-decomposition mechanisms in mushroom-forming fungi.</title>
        <authorList>
            <person name="Floudas D."/>
            <person name="Bentzer J."/>
            <person name="Ahren D."/>
            <person name="Johansson T."/>
            <person name="Persson P."/>
            <person name="Tunlid A."/>
        </authorList>
    </citation>
    <scope>NUCLEOTIDE SEQUENCE [LARGE SCALE GENOMIC DNA]</scope>
    <source>
        <strain evidence="2 3">CBS 175.51</strain>
    </source>
</reference>
<proteinExistence type="predicted"/>
<evidence type="ECO:0000259" key="1">
    <source>
        <dbReference type="Pfam" id="PF12937"/>
    </source>
</evidence>
<dbReference type="SUPFAM" id="SSF81383">
    <property type="entry name" value="F-box domain"/>
    <property type="match status" value="1"/>
</dbReference>
<organism evidence="2 3">
    <name type="scientific">Ephemerocybe angulata</name>
    <dbReference type="NCBI Taxonomy" id="980116"/>
    <lineage>
        <taxon>Eukaryota</taxon>
        <taxon>Fungi</taxon>
        <taxon>Dikarya</taxon>
        <taxon>Basidiomycota</taxon>
        <taxon>Agaricomycotina</taxon>
        <taxon>Agaricomycetes</taxon>
        <taxon>Agaricomycetidae</taxon>
        <taxon>Agaricales</taxon>
        <taxon>Agaricineae</taxon>
        <taxon>Psathyrellaceae</taxon>
        <taxon>Ephemerocybe</taxon>
    </lineage>
</organism>
<protein>
    <recommendedName>
        <fullName evidence="1">F-box domain-containing protein</fullName>
    </recommendedName>
</protein>
<feature type="domain" description="F-box" evidence="1">
    <location>
        <begin position="37"/>
        <end position="83"/>
    </location>
</feature>
<evidence type="ECO:0000313" key="3">
    <source>
        <dbReference type="Proteomes" id="UP000541558"/>
    </source>
</evidence>
<name>A0A8H5BNA1_9AGAR</name>
<gene>
    <name evidence="2" type="ORF">D9611_000427</name>
</gene>
<dbReference type="EMBL" id="JAACJK010000163">
    <property type="protein sequence ID" value="KAF5326313.1"/>
    <property type="molecule type" value="Genomic_DNA"/>
</dbReference>
<dbReference type="SUPFAM" id="SSF52047">
    <property type="entry name" value="RNI-like"/>
    <property type="match status" value="1"/>
</dbReference>
<evidence type="ECO:0000313" key="2">
    <source>
        <dbReference type="EMBL" id="KAF5326313.1"/>
    </source>
</evidence>
<comment type="caution">
    <text evidence="2">The sequence shown here is derived from an EMBL/GenBank/DDBJ whole genome shotgun (WGS) entry which is preliminary data.</text>
</comment>
<dbReference type="Gene3D" id="1.20.1280.50">
    <property type="match status" value="1"/>
</dbReference>
<accession>A0A8H5BNA1</accession>
<dbReference type="Proteomes" id="UP000541558">
    <property type="component" value="Unassembled WGS sequence"/>
</dbReference>
<dbReference type="AlphaFoldDB" id="A0A8H5BNA1"/>
<dbReference type="InterPro" id="IPR036047">
    <property type="entry name" value="F-box-like_dom_sf"/>
</dbReference>
<dbReference type="InterPro" id="IPR001810">
    <property type="entry name" value="F-box_dom"/>
</dbReference>
<dbReference type="OrthoDB" id="10289274at2759"/>
<dbReference type="Gene3D" id="3.80.10.10">
    <property type="entry name" value="Ribonuclease Inhibitor"/>
    <property type="match status" value="1"/>
</dbReference>
<dbReference type="InterPro" id="IPR032675">
    <property type="entry name" value="LRR_dom_sf"/>
</dbReference>